<dbReference type="Gene3D" id="3.30.70.270">
    <property type="match status" value="1"/>
</dbReference>
<keyword evidence="2" id="KW-0808">Transferase</keyword>
<dbReference type="InterPro" id="IPR043128">
    <property type="entry name" value="Rev_trsase/Diguanyl_cyclase"/>
</dbReference>
<evidence type="ECO:0000313" key="3">
    <source>
        <dbReference type="Proteomes" id="UP001458880"/>
    </source>
</evidence>
<keyword evidence="2" id="KW-0695">RNA-directed DNA polymerase</keyword>
<dbReference type="Proteomes" id="UP001458880">
    <property type="component" value="Unassembled WGS sequence"/>
</dbReference>
<dbReference type="InterPro" id="IPR053134">
    <property type="entry name" value="RNA-dir_DNA_polymerase"/>
</dbReference>
<reference evidence="2 3" key="1">
    <citation type="journal article" date="2024" name="BMC Genomics">
        <title>De novo assembly and annotation of Popillia japonica's genome with initial clues to its potential as an invasive pest.</title>
        <authorList>
            <person name="Cucini C."/>
            <person name="Boschi S."/>
            <person name="Funari R."/>
            <person name="Cardaioli E."/>
            <person name="Iannotti N."/>
            <person name="Marturano G."/>
            <person name="Paoli F."/>
            <person name="Bruttini M."/>
            <person name="Carapelli A."/>
            <person name="Frati F."/>
            <person name="Nardi F."/>
        </authorList>
    </citation>
    <scope>NUCLEOTIDE SEQUENCE [LARGE SCALE GENOMIC DNA]</scope>
    <source>
        <strain evidence="2">DMR45628</strain>
    </source>
</reference>
<dbReference type="PANTHER" id="PTHR24559">
    <property type="entry name" value="TRANSPOSON TY3-I GAG-POL POLYPROTEIN"/>
    <property type="match status" value="1"/>
</dbReference>
<dbReference type="EMBL" id="JASPKY010000026">
    <property type="protein sequence ID" value="KAK9751620.1"/>
    <property type="molecule type" value="Genomic_DNA"/>
</dbReference>
<dbReference type="InterPro" id="IPR043502">
    <property type="entry name" value="DNA/RNA_pol_sf"/>
</dbReference>
<protein>
    <submittedName>
        <fullName evidence="2">Reverse transcriptase (RNA-dependent DNA polymerase)</fullName>
    </submittedName>
</protein>
<gene>
    <name evidence="2" type="ORF">QE152_g4889</name>
</gene>
<keyword evidence="3" id="KW-1185">Reference proteome</keyword>
<comment type="caution">
    <text evidence="2">The sequence shown here is derived from an EMBL/GenBank/DDBJ whole genome shotgun (WGS) entry which is preliminary data.</text>
</comment>
<feature type="domain" description="Reverse transcriptase" evidence="1">
    <location>
        <begin position="57"/>
        <end position="146"/>
    </location>
</feature>
<dbReference type="Gene3D" id="3.10.10.10">
    <property type="entry name" value="HIV Type 1 Reverse Transcriptase, subunit A, domain 1"/>
    <property type="match status" value="1"/>
</dbReference>
<dbReference type="Pfam" id="PF00078">
    <property type="entry name" value="RVT_1"/>
    <property type="match status" value="1"/>
</dbReference>
<dbReference type="InterPro" id="IPR000477">
    <property type="entry name" value="RT_dom"/>
</dbReference>
<dbReference type="FunFam" id="3.10.10.10:FF:000002">
    <property type="entry name" value="Retrovirus-related Pol polyprotein from transposon 17.6-like protein"/>
    <property type="match status" value="1"/>
</dbReference>
<dbReference type="AlphaFoldDB" id="A0AAW1MSQ4"/>
<sequence length="211" mass="24242">MKKRTKIILEDEVPIHQQPRRLSLHEMKEVDKQLEEWLQQGVIRPSASDFASPIVLVKKKDGTTRICIDYRKLNRKIIKDRYPLPIIEDQIDKLANARIFTTLDLRNGFFHVPVTEDSVKYTSFVTPHGQYEFLKTPFGLCNAPAAGCISKFYIESAPTKIVTPSQVSETKGTLGGLQMVRDDNKPMIKFMKGMSFSSMDDIRMCETLRFQ</sequence>
<dbReference type="PANTHER" id="PTHR24559:SF444">
    <property type="entry name" value="REVERSE TRANSCRIPTASE DOMAIN-CONTAINING PROTEIN"/>
    <property type="match status" value="1"/>
</dbReference>
<dbReference type="SUPFAM" id="SSF56672">
    <property type="entry name" value="DNA/RNA polymerases"/>
    <property type="match status" value="1"/>
</dbReference>
<dbReference type="CDD" id="cd01647">
    <property type="entry name" value="RT_LTR"/>
    <property type="match status" value="1"/>
</dbReference>
<keyword evidence="2" id="KW-0548">Nucleotidyltransferase</keyword>
<organism evidence="2 3">
    <name type="scientific">Popillia japonica</name>
    <name type="common">Japanese beetle</name>
    <dbReference type="NCBI Taxonomy" id="7064"/>
    <lineage>
        <taxon>Eukaryota</taxon>
        <taxon>Metazoa</taxon>
        <taxon>Ecdysozoa</taxon>
        <taxon>Arthropoda</taxon>
        <taxon>Hexapoda</taxon>
        <taxon>Insecta</taxon>
        <taxon>Pterygota</taxon>
        <taxon>Neoptera</taxon>
        <taxon>Endopterygota</taxon>
        <taxon>Coleoptera</taxon>
        <taxon>Polyphaga</taxon>
        <taxon>Scarabaeiformia</taxon>
        <taxon>Scarabaeidae</taxon>
        <taxon>Rutelinae</taxon>
        <taxon>Popillia</taxon>
    </lineage>
</organism>
<evidence type="ECO:0000313" key="2">
    <source>
        <dbReference type="EMBL" id="KAK9751620.1"/>
    </source>
</evidence>
<dbReference type="GO" id="GO:0003964">
    <property type="term" value="F:RNA-directed DNA polymerase activity"/>
    <property type="evidence" value="ECO:0007669"/>
    <property type="project" value="UniProtKB-KW"/>
</dbReference>
<name>A0AAW1MSQ4_POPJA</name>
<accession>A0AAW1MSQ4</accession>
<evidence type="ECO:0000259" key="1">
    <source>
        <dbReference type="Pfam" id="PF00078"/>
    </source>
</evidence>
<proteinExistence type="predicted"/>